<proteinExistence type="predicted"/>
<keyword evidence="5" id="KW-1185">Reference proteome</keyword>
<feature type="transmembrane region" description="Helical" evidence="2">
    <location>
        <begin position="325"/>
        <end position="344"/>
    </location>
</feature>
<organism evidence="4 5">
    <name type="scientific">Nocardioides panacihumi</name>
    <dbReference type="NCBI Taxonomy" id="400774"/>
    <lineage>
        <taxon>Bacteria</taxon>
        <taxon>Bacillati</taxon>
        <taxon>Actinomycetota</taxon>
        <taxon>Actinomycetes</taxon>
        <taxon>Propionibacteriales</taxon>
        <taxon>Nocardioidaceae</taxon>
        <taxon>Nocardioides</taxon>
    </lineage>
</organism>
<protein>
    <recommendedName>
        <fullName evidence="3">Rhodanese domain-containing protein</fullName>
    </recommendedName>
</protein>
<keyword evidence="2" id="KW-0812">Transmembrane</keyword>
<accession>A0ABN2R3P9</accession>
<feature type="domain" description="Rhodanese" evidence="3">
    <location>
        <begin position="363"/>
        <end position="382"/>
    </location>
</feature>
<feature type="transmembrane region" description="Helical" evidence="2">
    <location>
        <begin position="131"/>
        <end position="151"/>
    </location>
</feature>
<evidence type="ECO:0000313" key="4">
    <source>
        <dbReference type="EMBL" id="GAA1963149.1"/>
    </source>
</evidence>
<keyword evidence="2" id="KW-1133">Transmembrane helix</keyword>
<gene>
    <name evidence="4" type="ORF">GCM10009798_23780</name>
</gene>
<dbReference type="PROSITE" id="PS50206">
    <property type="entry name" value="RHODANESE_3"/>
    <property type="match status" value="1"/>
</dbReference>
<feature type="transmembrane region" description="Helical" evidence="2">
    <location>
        <begin position="100"/>
        <end position="119"/>
    </location>
</feature>
<dbReference type="RefSeq" id="WP_344045061.1">
    <property type="nucleotide sequence ID" value="NZ_BAAAPB010000002.1"/>
</dbReference>
<feature type="transmembrane region" description="Helical" evidence="2">
    <location>
        <begin position="45"/>
        <end position="66"/>
    </location>
</feature>
<dbReference type="InterPro" id="IPR001763">
    <property type="entry name" value="Rhodanese-like_dom"/>
</dbReference>
<dbReference type="Proteomes" id="UP001500571">
    <property type="component" value="Unassembled WGS sequence"/>
</dbReference>
<sequence length="567" mass="60372">MTHSPTDAPSPAVEAPREAPDRRPGGRRLQLRLTQSGGRDGGRRLALRVLAVLGVVVPVVLTAWYASGLTVVFDGAMNLQVAQNVADGDGYRWDYAARELFPAAIQTSGPYIFLAAAFIKVLGTSELSLQAANLVFVLILAVSVSVGLRHWALLRTVGPSIVLFGVPGALASGLGGYGEMAIAALAISSFVLLDMAATTGRRPALLTAAAAFVIGLALTIKVVAAMALPVLLLGALLVAVMRRGDTRWWRVVLSLFAIIPPLVLFELYRLASLKGDYVNWWHEQFTAISYQAGVDKTTAPAKHGLAKMAEHLHILSSNVGMPAEALGPLLVLPFLALAIVIVARPTAFLTRLRDRGVVLLVLASVYAGGYLAWWLAVTPTEKAWLRRVAIGLVAFAVACLVLAGVVIDRLRARNGEGRLSRGVVWFAALATTAALVLGVFAVKPTARGIIDSARADQNSATLTAARAAGKHAHELAASGATLYGIGWWSAPAVSLYGNVSLQDLSTVKDPCVVTKQDAYVVWDWYAMNIANPVPRMRGYSFEPVPKESTPYAAVFRIKPGPQVRCGR</sequence>
<dbReference type="EMBL" id="BAAAPB010000002">
    <property type="protein sequence ID" value="GAA1963149.1"/>
    <property type="molecule type" value="Genomic_DNA"/>
</dbReference>
<feature type="transmembrane region" description="Helical" evidence="2">
    <location>
        <begin position="388"/>
        <end position="410"/>
    </location>
</feature>
<evidence type="ECO:0000256" key="1">
    <source>
        <dbReference type="SAM" id="MobiDB-lite"/>
    </source>
</evidence>
<evidence type="ECO:0000313" key="5">
    <source>
        <dbReference type="Proteomes" id="UP001500571"/>
    </source>
</evidence>
<feature type="transmembrane region" description="Helical" evidence="2">
    <location>
        <begin position="206"/>
        <end position="239"/>
    </location>
</feature>
<keyword evidence="2" id="KW-0472">Membrane</keyword>
<comment type="caution">
    <text evidence="4">The sequence shown here is derived from an EMBL/GenBank/DDBJ whole genome shotgun (WGS) entry which is preliminary data.</text>
</comment>
<evidence type="ECO:0000259" key="3">
    <source>
        <dbReference type="PROSITE" id="PS50206"/>
    </source>
</evidence>
<feature type="compositionally biased region" description="Basic and acidic residues" evidence="1">
    <location>
        <begin position="15"/>
        <end position="24"/>
    </location>
</feature>
<feature type="region of interest" description="Disordered" evidence="1">
    <location>
        <begin position="1"/>
        <end position="25"/>
    </location>
</feature>
<evidence type="ECO:0000256" key="2">
    <source>
        <dbReference type="SAM" id="Phobius"/>
    </source>
</evidence>
<reference evidence="4 5" key="1">
    <citation type="journal article" date="2019" name="Int. J. Syst. Evol. Microbiol.">
        <title>The Global Catalogue of Microorganisms (GCM) 10K type strain sequencing project: providing services to taxonomists for standard genome sequencing and annotation.</title>
        <authorList>
            <consortium name="The Broad Institute Genomics Platform"/>
            <consortium name="The Broad Institute Genome Sequencing Center for Infectious Disease"/>
            <person name="Wu L."/>
            <person name="Ma J."/>
        </authorList>
    </citation>
    <scope>NUCLEOTIDE SEQUENCE [LARGE SCALE GENOMIC DNA]</scope>
    <source>
        <strain evidence="4 5">JCM 15309</strain>
    </source>
</reference>
<feature type="transmembrane region" description="Helical" evidence="2">
    <location>
        <begin position="422"/>
        <end position="442"/>
    </location>
</feature>
<feature type="transmembrane region" description="Helical" evidence="2">
    <location>
        <begin position="251"/>
        <end position="271"/>
    </location>
</feature>
<feature type="transmembrane region" description="Helical" evidence="2">
    <location>
        <begin position="356"/>
        <end position="376"/>
    </location>
</feature>
<name>A0ABN2R3P9_9ACTN</name>